<dbReference type="EMBL" id="CM037153">
    <property type="protein sequence ID" value="KAH7857928.1"/>
    <property type="molecule type" value="Genomic_DNA"/>
</dbReference>
<reference evidence="1 2" key="1">
    <citation type="journal article" date="2021" name="Hortic Res">
        <title>High-quality reference genome and annotation aids understanding of berry development for evergreen blueberry (Vaccinium darrowii).</title>
        <authorList>
            <person name="Yu J."/>
            <person name="Hulse-Kemp A.M."/>
            <person name="Babiker E."/>
            <person name="Staton M."/>
        </authorList>
    </citation>
    <scope>NUCLEOTIDE SEQUENCE [LARGE SCALE GENOMIC DNA]</scope>
    <source>
        <strain evidence="2">cv. NJ 8807/NJ 8810</strain>
        <tissue evidence="1">Young leaf</tissue>
    </source>
</reference>
<evidence type="ECO:0000313" key="1">
    <source>
        <dbReference type="EMBL" id="KAH7857928.1"/>
    </source>
</evidence>
<name>A0ACB7YWR2_9ERIC</name>
<sequence length="467" mass="52586">MAAKMVGEALLGSAKFVGEALVDSAVEMLLGRLASQDFIDFFRGRKHDEGLLKKLELTLLELKKLDAGEFSKLQKLEVIKCTKLITDLPKKVPALVNLEIRECPELVASLPRTNSIRKVLLRGCQEVQLEWQGVSFVEELKMSGFRSLKEFESELITLTNLKMLEVSECSILSLPQIGFPLKLTSLSVEDCGAMQCFPGGMMCLVNLKDLWVERCSELVLPLQEEISHCNMSLEILTLYDCESLKSLPLGLFPKLRCLKILECINFETLLIPDGLENHNLTLLEYLTIIGCNKMKLSLFQKLVGDRRNWGLQRLPSLRELYLFDEVVDSFPEEGLLPSTLTTLCFGNMLNLTSLNRRGLLLLVSLKKMEIWDCPKLQSLPEEGLPTSLFALMIWNCPLLTPRCRREGGEDWHKVAHVPLIVMDGEAIFDQVDLGPMSLFYTAYAIDIGQQFNVHARNAYAICPDVAS</sequence>
<evidence type="ECO:0000313" key="2">
    <source>
        <dbReference type="Proteomes" id="UP000828048"/>
    </source>
</evidence>
<protein>
    <submittedName>
        <fullName evidence="1">Uncharacterized protein</fullName>
    </submittedName>
</protein>
<accession>A0ACB7YWR2</accession>
<proteinExistence type="predicted"/>
<dbReference type="Proteomes" id="UP000828048">
    <property type="component" value="Chromosome 3"/>
</dbReference>
<gene>
    <name evidence="1" type="ORF">Vadar_018014</name>
</gene>
<keyword evidence="2" id="KW-1185">Reference proteome</keyword>
<organism evidence="1 2">
    <name type="scientific">Vaccinium darrowii</name>
    <dbReference type="NCBI Taxonomy" id="229202"/>
    <lineage>
        <taxon>Eukaryota</taxon>
        <taxon>Viridiplantae</taxon>
        <taxon>Streptophyta</taxon>
        <taxon>Embryophyta</taxon>
        <taxon>Tracheophyta</taxon>
        <taxon>Spermatophyta</taxon>
        <taxon>Magnoliopsida</taxon>
        <taxon>eudicotyledons</taxon>
        <taxon>Gunneridae</taxon>
        <taxon>Pentapetalae</taxon>
        <taxon>asterids</taxon>
        <taxon>Ericales</taxon>
        <taxon>Ericaceae</taxon>
        <taxon>Vaccinioideae</taxon>
        <taxon>Vaccinieae</taxon>
        <taxon>Vaccinium</taxon>
    </lineage>
</organism>
<comment type="caution">
    <text evidence="1">The sequence shown here is derived from an EMBL/GenBank/DDBJ whole genome shotgun (WGS) entry which is preliminary data.</text>
</comment>